<dbReference type="EMBL" id="JAAOCD010000002">
    <property type="protein sequence ID" value="NHK97934.1"/>
    <property type="molecule type" value="Genomic_DNA"/>
</dbReference>
<evidence type="ECO:0000259" key="2">
    <source>
        <dbReference type="Pfam" id="PF00534"/>
    </source>
</evidence>
<feature type="domain" description="Glycosyl transferase family 1" evidence="2">
    <location>
        <begin position="252"/>
        <end position="344"/>
    </location>
</feature>
<dbReference type="Pfam" id="PF22895">
    <property type="entry name" value="DUF7024"/>
    <property type="match status" value="1"/>
</dbReference>
<comment type="caution">
    <text evidence="4">The sequence shown here is derived from an EMBL/GenBank/DDBJ whole genome shotgun (WGS) entry which is preliminary data.</text>
</comment>
<organism evidence="4 5">
    <name type="scientific">Rubrivivax benzoatilyticus</name>
    <dbReference type="NCBI Taxonomy" id="316997"/>
    <lineage>
        <taxon>Bacteria</taxon>
        <taxon>Pseudomonadati</taxon>
        <taxon>Pseudomonadota</taxon>
        <taxon>Betaproteobacteria</taxon>
        <taxon>Burkholderiales</taxon>
        <taxon>Sphaerotilaceae</taxon>
        <taxon>Rubrivivax</taxon>
    </lineage>
</organism>
<evidence type="ECO:0000256" key="1">
    <source>
        <dbReference type="ARBA" id="ARBA00022679"/>
    </source>
</evidence>
<evidence type="ECO:0000313" key="4">
    <source>
        <dbReference type="EMBL" id="NHK97934.1"/>
    </source>
</evidence>
<keyword evidence="5" id="KW-1185">Reference proteome</keyword>
<dbReference type="Gene3D" id="3.40.50.2000">
    <property type="entry name" value="Glycogen Phosphorylase B"/>
    <property type="match status" value="3"/>
</dbReference>
<keyword evidence="1" id="KW-0808">Transferase</keyword>
<evidence type="ECO:0000313" key="5">
    <source>
        <dbReference type="Proteomes" id="UP000802098"/>
    </source>
</evidence>
<dbReference type="RefSeq" id="WP_009856532.1">
    <property type="nucleotide sequence ID" value="NZ_JAAOCD010000002.1"/>
</dbReference>
<protein>
    <submittedName>
        <fullName evidence="4">Glycosyltransferase</fullName>
    </submittedName>
</protein>
<dbReference type="SUPFAM" id="SSF53756">
    <property type="entry name" value="UDP-Glycosyltransferase/glycogen phosphorylase"/>
    <property type="match status" value="2"/>
</dbReference>
<dbReference type="Proteomes" id="UP000802098">
    <property type="component" value="Unassembled WGS sequence"/>
</dbReference>
<dbReference type="InterPro" id="IPR001296">
    <property type="entry name" value="Glyco_trans_1"/>
</dbReference>
<feature type="domain" description="DUF7024" evidence="3">
    <location>
        <begin position="1543"/>
        <end position="1674"/>
    </location>
</feature>
<name>A0ABX0HSB1_9BURK</name>
<accession>A0ABX0HSB1</accession>
<gene>
    <name evidence="4" type="ORF">G7087_06055</name>
</gene>
<dbReference type="InterPro" id="IPR054288">
    <property type="entry name" value="DUF7024"/>
</dbReference>
<sequence>MTTHDAPLSVAIFATNDPRNYSGGRYLSLVMAYALASVGCRVTVYTDHLPSFDADLAPLAPGQVRFVITPDFRAGVEAAPLDWVVLVPTGIFLPDFYDAVTDHAAACGARLALVNFESANWYNAVSPHPRDARLWDAWRRSALDGALVLSIAREGDLHARDFYIPTQAAIRLDVWQPPINSPLAERFDGRPRRPLVVSFVRPSDPHKGGLDLLALPPALLAGHELALVAGRDIDPAFLASVQKHFAAAAGCRITVHTRISDEAKLQLLSEARLLVFPSYFEGYGYPPIEALYCGTPAVCYDLPVLRETVGGVARLVPVGDNAALAEAVAAVLARPADPAALREGVRRLAHFGTRALALHDLLLRHRDGVPVRRPRAFAATIGPFAGTRPRAAETQDRPPLPPLPFHLIDAREQSGGGLLVTARGSALQMPDRVQVQAGDRCWAAAVVAEELPVPHGAAYRVHLAVPADIAADAELTITSWQGVQQVAEAWFRLRPPLPPAGQPAPAGGLIAEQQVGGQVYLHAWCLASEPVEQVVAIHGGSVLASATVSEQRPELAEARPESAGRATGFAMALPLAELPRGGIDLLLLGQGRTLGVLAAWPHGTPAGGRRGTFRSAPSAEPVAVWQPEDLSNAHWRRGISLFGDPREPSVLTTAAPAAGELSVGTPLRFASGTVARVVRVQKKGHLWNVDVDTLLQPDADGFPAMVEALPRAAVPDDAALAFAADEDADGAWLNGVGAAPGDGSRTRVRLASVGAAAAALVPGAVLHFADAGPCTALEVQETDGALVVWLDATVGPVRDGAPNPVRLIRLPQPGDRCLRIVPAAGAEGGIVGTAPRRAQVLLEPSEALVPGAVLQFAAAGRLPVLAVEPAGAALNVTVGGTLDPALDGAPRRVHLLGPTHDLRAVRRQPAIPVPDFKAPDPYHRALAARCDPGRVTEAPPTAAAPPRRPRVLFLTLVPPAPANQGNRVVTRNLIRHLVDLGYDVDVVMQGWIDVPAFVDEFGDRARLYHCASPQWEATDEVRARQRARQDLVPALTDLHARLAESVDEFHPFFIVRDETVDLARALLASARYDSIVCNYLHMARVVKELEDEFDLPKVCVVTHDALSNLTRRLGHTALDTTYRACSPAVEREALNAVPGGVAVAISAEEQAYFRDIGVHLPVLLCEYDAAGEFEHGTVDDTAFEARTLIYSASANPLNRAALGWFLDECWADILERVPEARLVVTGPICDVLPAHLPGVTLAGNVERDALLGLMRRSSIAINPCVAGTGLKIKTVEAACLGLPGVCLPAAVDGLADVAPHFAVTATDAAGFVTGCVALLTDARRWQALHQGGLSMARERFSHERVYREVDAAMGWRRQPDVGGIDETPLDGVPAGSAQARLMADPGSLFALRRDRPEDADVRMALARQLAAAGEPQLAHALTAGVAAASPRSPERVAFAARTAIDAGQAWPALVHAAHLVAGPNGVRADGYALMAEALLALDRLPHARDAALQALAIAPARPSLHGLLQRIAERLADPTLEAWALRCAAPPLRLGEAVSVGQGSPGRCRLGTGWSAPEAWGAWTEGATAALVLELETPVTGDLWITLQAHAFTPMVRPRCRVMASVLGHLLAEIEFEPSMTDHAWSFRCPRALAAAGRVLKIHLDLPDAMSPSELGLSPDPRLLGLALHSLRVDTAQEAAP</sequence>
<dbReference type="Pfam" id="PF13692">
    <property type="entry name" value="Glyco_trans_1_4"/>
    <property type="match status" value="1"/>
</dbReference>
<proteinExistence type="predicted"/>
<dbReference type="PANTHER" id="PTHR46401">
    <property type="entry name" value="GLYCOSYLTRANSFERASE WBBK-RELATED"/>
    <property type="match status" value="1"/>
</dbReference>
<dbReference type="Pfam" id="PF00534">
    <property type="entry name" value="Glycos_transf_1"/>
    <property type="match status" value="1"/>
</dbReference>
<dbReference type="PANTHER" id="PTHR46401:SF2">
    <property type="entry name" value="GLYCOSYLTRANSFERASE WBBK-RELATED"/>
    <property type="match status" value="1"/>
</dbReference>
<reference evidence="4 5" key="1">
    <citation type="submission" date="2020-03" db="EMBL/GenBank/DDBJ databases">
        <title>Rubrivivax benzoatilyticus JA2 (sequenced after 10 years sub-culturing).</title>
        <authorList>
            <person name="Gupta D."/>
            <person name="Chintalapati S."/>
            <person name="Chintalapati V.R."/>
        </authorList>
    </citation>
    <scope>NUCLEOTIDE SEQUENCE [LARGE SCALE GENOMIC DNA]</scope>
    <source>
        <strain evidence="4 5">JA2-Mal</strain>
    </source>
</reference>
<evidence type="ECO:0000259" key="3">
    <source>
        <dbReference type="Pfam" id="PF22895"/>
    </source>
</evidence>